<dbReference type="GO" id="GO:0030427">
    <property type="term" value="C:site of polarized growth"/>
    <property type="evidence" value="ECO:0007669"/>
    <property type="project" value="TreeGrafter"/>
</dbReference>
<evidence type="ECO:0008006" key="8">
    <source>
        <dbReference type="Google" id="ProtNLM"/>
    </source>
</evidence>
<dbReference type="Pfam" id="PF00018">
    <property type="entry name" value="SH3_1"/>
    <property type="match status" value="2"/>
</dbReference>
<feature type="compositionally biased region" description="Basic and acidic residues" evidence="3">
    <location>
        <begin position="307"/>
        <end position="317"/>
    </location>
</feature>
<dbReference type="GO" id="GO:0005884">
    <property type="term" value="C:actin filament"/>
    <property type="evidence" value="ECO:0007669"/>
    <property type="project" value="TreeGrafter"/>
</dbReference>
<dbReference type="PRINTS" id="PR00452">
    <property type="entry name" value="SH3DOMAIN"/>
</dbReference>
<dbReference type="SUPFAM" id="SSF55753">
    <property type="entry name" value="Actin depolymerizing proteins"/>
    <property type="match status" value="1"/>
</dbReference>
<dbReference type="SUPFAM" id="SSF50044">
    <property type="entry name" value="SH3-domain"/>
    <property type="match status" value="2"/>
</dbReference>
<dbReference type="Gene3D" id="3.40.20.10">
    <property type="entry name" value="Severin"/>
    <property type="match status" value="1"/>
</dbReference>
<feature type="compositionally biased region" description="Polar residues" evidence="3">
    <location>
        <begin position="264"/>
        <end position="274"/>
    </location>
</feature>
<feature type="compositionally biased region" description="Basic and acidic residues" evidence="3">
    <location>
        <begin position="206"/>
        <end position="216"/>
    </location>
</feature>
<keyword evidence="7" id="KW-1185">Reference proteome</keyword>
<dbReference type="Gene3D" id="2.30.30.40">
    <property type="entry name" value="SH3 Domains"/>
    <property type="match status" value="2"/>
</dbReference>
<evidence type="ECO:0000256" key="1">
    <source>
        <dbReference type="ARBA" id="ARBA00022443"/>
    </source>
</evidence>
<dbReference type="GO" id="GO:0030833">
    <property type="term" value="P:regulation of actin filament polymerization"/>
    <property type="evidence" value="ECO:0007669"/>
    <property type="project" value="TreeGrafter"/>
</dbReference>
<dbReference type="InterPro" id="IPR035719">
    <property type="entry name" value="Abp1_fungi_SH3_C1"/>
</dbReference>
<evidence type="ECO:0000259" key="5">
    <source>
        <dbReference type="PROSITE" id="PS51263"/>
    </source>
</evidence>
<dbReference type="Pfam" id="PF00241">
    <property type="entry name" value="Cofilin_ADF"/>
    <property type="match status" value="1"/>
</dbReference>
<feature type="region of interest" description="Disordered" evidence="3">
    <location>
        <begin position="137"/>
        <end position="247"/>
    </location>
</feature>
<dbReference type="PANTHER" id="PTHR10829">
    <property type="entry name" value="CORTACTIN AND DREBRIN"/>
    <property type="match status" value="1"/>
</dbReference>
<comment type="caution">
    <text evidence="6">The sequence shown here is derived from an EMBL/GenBank/DDBJ whole genome shotgun (WGS) entry which is preliminary data.</text>
</comment>
<name>A0A642UUE6_9ASCO</name>
<organism evidence="6 7">
    <name type="scientific">Trichomonascus ciferrii</name>
    <dbReference type="NCBI Taxonomy" id="44093"/>
    <lineage>
        <taxon>Eukaryota</taxon>
        <taxon>Fungi</taxon>
        <taxon>Dikarya</taxon>
        <taxon>Ascomycota</taxon>
        <taxon>Saccharomycotina</taxon>
        <taxon>Dipodascomycetes</taxon>
        <taxon>Dipodascales</taxon>
        <taxon>Trichomonascaceae</taxon>
        <taxon>Trichomonascus</taxon>
        <taxon>Trichomonascus ciferrii complex</taxon>
    </lineage>
</organism>
<dbReference type="EMBL" id="SWFS01000409">
    <property type="protein sequence ID" value="KAA8905703.1"/>
    <property type="molecule type" value="Genomic_DNA"/>
</dbReference>
<feature type="compositionally biased region" description="Low complexity" evidence="3">
    <location>
        <begin position="508"/>
        <end position="520"/>
    </location>
</feature>
<feature type="region of interest" description="Disordered" evidence="3">
    <location>
        <begin position="260"/>
        <end position="622"/>
    </location>
</feature>
<dbReference type="InterPro" id="IPR029006">
    <property type="entry name" value="ADF-H/Gelsolin-like_dom_sf"/>
</dbReference>
<dbReference type="Proteomes" id="UP000761534">
    <property type="component" value="Unassembled WGS sequence"/>
</dbReference>
<gene>
    <name evidence="6" type="ORF">TRICI_005255</name>
</gene>
<proteinExistence type="predicted"/>
<protein>
    <recommendedName>
        <fullName evidence="8">Actin binding protein</fullName>
    </recommendedName>
</protein>
<feature type="domain" description="ADF-H" evidence="5">
    <location>
        <begin position="4"/>
        <end position="134"/>
    </location>
</feature>
<dbReference type="SMART" id="SM00326">
    <property type="entry name" value="SH3"/>
    <property type="match status" value="2"/>
</dbReference>
<keyword evidence="1 2" id="KW-0728">SH3 domain</keyword>
<dbReference type="CDD" id="cd11281">
    <property type="entry name" value="ADF_drebrin_like"/>
    <property type="match status" value="1"/>
</dbReference>
<dbReference type="InterPro" id="IPR001452">
    <property type="entry name" value="SH3_domain"/>
</dbReference>
<dbReference type="PRINTS" id="PR00499">
    <property type="entry name" value="P67PHOX"/>
</dbReference>
<dbReference type="InterPro" id="IPR036028">
    <property type="entry name" value="SH3-like_dom_sf"/>
</dbReference>
<dbReference type="VEuPathDB" id="FungiDB:TRICI_005255"/>
<feature type="compositionally biased region" description="Pro residues" evidence="3">
    <location>
        <begin position="569"/>
        <end position="587"/>
    </location>
</feature>
<feature type="domain" description="SH3" evidence="4">
    <location>
        <begin position="600"/>
        <end position="660"/>
    </location>
</feature>
<dbReference type="SMART" id="SM00102">
    <property type="entry name" value="ADF"/>
    <property type="match status" value="1"/>
</dbReference>
<evidence type="ECO:0000313" key="7">
    <source>
        <dbReference type="Proteomes" id="UP000761534"/>
    </source>
</evidence>
<feature type="compositionally biased region" description="Low complexity" evidence="3">
    <location>
        <begin position="391"/>
        <end position="405"/>
    </location>
</feature>
<feature type="region of interest" description="Disordered" evidence="3">
    <location>
        <begin position="664"/>
        <end position="694"/>
    </location>
</feature>
<evidence type="ECO:0000259" key="4">
    <source>
        <dbReference type="PROSITE" id="PS50002"/>
    </source>
</evidence>
<dbReference type="OrthoDB" id="5971719at2759"/>
<reference evidence="6" key="1">
    <citation type="journal article" date="2019" name="G3 (Bethesda)">
        <title>Genome Assemblies of Two Rare Opportunistic Yeast Pathogens: Diutina rugosa (syn. Candida rugosa) and Trichomonascus ciferrii (syn. Candida ciferrii).</title>
        <authorList>
            <person name="Mixao V."/>
            <person name="Saus E."/>
            <person name="Hansen A.P."/>
            <person name="Lass-Florl C."/>
            <person name="Gabaldon T."/>
        </authorList>
    </citation>
    <scope>NUCLEOTIDE SEQUENCE</scope>
    <source>
        <strain evidence="6">CBS 4856</strain>
    </source>
</reference>
<feature type="compositionally biased region" description="Pro residues" evidence="3">
    <location>
        <begin position="525"/>
        <end position="551"/>
    </location>
</feature>
<dbReference type="CDD" id="cd11819">
    <property type="entry name" value="SH3_Cortactin_like"/>
    <property type="match status" value="1"/>
</dbReference>
<dbReference type="GO" id="GO:0051015">
    <property type="term" value="F:actin filament binding"/>
    <property type="evidence" value="ECO:0007669"/>
    <property type="project" value="TreeGrafter"/>
</dbReference>
<dbReference type="PANTHER" id="PTHR10829:SF25">
    <property type="entry name" value="DREBRIN-LIKE PROTEIN"/>
    <property type="match status" value="1"/>
</dbReference>
<dbReference type="CDD" id="cd11962">
    <property type="entry name" value="SH3_Abp1_fungi_C1"/>
    <property type="match status" value="1"/>
</dbReference>
<dbReference type="AlphaFoldDB" id="A0A642UUE6"/>
<sequence>MSYTIDLASHGKELKQAYDAVISSDPSVNWAVFNYDAGQSSALKLATQGGGPLSDFVEEFDDGKVQYGFAKVDYNNIPKYVLVGWVGEGVPERTKGYFNAHYATVAKYFRGYHVQITARSSDDLSESIILQKVHDASGSKYSSPAGSGTVPLRPKTKPAFAASSSIPDDEWGDGGASIQTDFQKVPSSYKPTKVEVGASKAGTRPEPVKSSHEPVGKVDIAALRASGKDSKFADSRPAPVQSSYQPVGKVDIAAIRAQAKANPNYKSTFESQPIKSAEPSPVPAPVPAAAPAPTPSSNDDDDDDDEGPKLSVKDRMKAFGGAAPSANYYSPPPPSSENKDEDDTPKSFAERKNAFANNAAASQPTATATVSLDSGRLTSLPKPKVANTVSGRYGAAAAGRGTAPALPSDPLTSGTKAAAGFKDFASEGGKTPAQLWAEKHGKAAPAPSAVPEPVNRQPSPEPVNREPSPEPEIEKPDMSSLRDKFSHASVEDSTPHAPPAPPAREESASSSFSDITSRFAQQNSTPPPLPSANRPVPPAPEPEPEQQPVPEPETHFEIANPVPRQSEPEPAPAPAAEPVPEPEPVPQVQPQAEEEPPVAGEGSSATALYDYEKDEDNEIQLVEGELVTEIDFVDTEWWAGKNQKGEYGLFPAAYVELKGDNAPVTAAADQAPPSPEPQQAAAPVPAPTASGPSAVAEYDYEAAEEGELTFPEGAIITDIDFVDENWWSGVYNGERNLFPANYVTLQN</sequence>
<feature type="compositionally biased region" description="Polar residues" evidence="3">
    <location>
        <begin position="177"/>
        <end position="190"/>
    </location>
</feature>
<feature type="compositionally biased region" description="Polar residues" evidence="3">
    <location>
        <begin position="355"/>
        <end position="372"/>
    </location>
</feature>
<dbReference type="InterPro" id="IPR002108">
    <property type="entry name" value="ADF-H"/>
</dbReference>
<evidence type="ECO:0000256" key="2">
    <source>
        <dbReference type="PROSITE-ProRule" id="PRU00192"/>
    </source>
</evidence>
<feature type="compositionally biased region" description="Low complexity" evidence="3">
    <location>
        <begin position="443"/>
        <end position="454"/>
    </location>
</feature>
<evidence type="ECO:0000256" key="3">
    <source>
        <dbReference type="SAM" id="MobiDB-lite"/>
    </source>
</evidence>
<dbReference type="PROSITE" id="PS50002">
    <property type="entry name" value="SH3"/>
    <property type="match status" value="2"/>
</dbReference>
<feature type="compositionally biased region" description="Pro residues" evidence="3">
    <location>
        <begin position="280"/>
        <end position="294"/>
    </location>
</feature>
<evidence type="ECO:0000313" key="6">
    <source>
        <dbReference type="EMBL" id="KAA8905703.1"/>
    </source>
</evidence>
<feature type="compositionally biased region" description="Basic and acidic residues" evidence="3">
    <location>
        <begin position="344"/>
        <end position="353"/>
    </location>
</feature>
<dbReference type="GO" id="GO:0030864">
    <property type="term" value="C:cortical actin cytoskeleton"/>
    <property type="evidence" value="ECO:0007669"/>
    <property type="project" value="TreeGrafter"/>
</dbReference>
<feature type="compositionally biased region" description="Low complexity" evidence="3">
    <location>
        <begin position="666"/>
        <end position="694"/>
    </location>
</feature>
<accession>A0A642UUE6</accession>
<dbReference type="PROSITE" id="PS51263">
    <property type="entry name" value="ADF_H"/>
    <property type="match status" value="1"/>
</dbReference>
<feature type="compositionally biased region" description="Basic and acidic residues" evidence="3">
    <location>
        <begin position="463"/>
        <end position="494"/>
    </location>
</feature>
<feature type="domain" description="SH3" evidence="4">
    <location>
        <begin position="689"/>
        <end position="747"/>
    </location>
</feature>